<dbReference type="Proteomes" id="UP000266328">
    <property type="component" value="Unassembled WGS sequence"/>
</dbReference>
<evidence type="ECO:0000256" key="11">
    <source>
        <dbReference type="PROSITE-ProRule" id="PRU10055"/>
    </source>
</evidence>
<dbReference type="InterPro" id="IPR017853">
    <property type="entry name" value="GH"/>
</dbReference>
<dbReference type="EC" id="3.2.1.21" evidence="3 12"/>
<evidence type="ECO:0000256" key="3">
    <source>
        <dbReference type="ARBA" id="ARBA00012744"/>
    </source>
</evidence>
<dbReference type="GO" id="GO:0008422">
    <property type="term" value="F:beta-glucosidase activity"/>
    <property type="evidence" value="ECO:0007669"/>
    <property type="project" value="UniProtKB-EC"/>
</dbReference>
<sequence length="447" mass="51047">MVSFKKDFVFGVATSSYQIEGAAAEDGRTPSIWDTFCRTPGNVYEGQTGDIACDDYHRYREDVGILRGLGVDSYRFSISWSRVFPAYGVYNPKGMEFYKNLIRELKQNGIEPMVTLYHWDLPMWAYERGGWLNRESVTWFKEYATKVFEELNDSVKSWITHNEPFCASILGYDLGIHAPGHKNLGEALIAAHHILLSHGVAVEAFRECGLKDSKIGITLNLTPSYPASNSKEDVEAASRSDGLSNRWFLDPVFRSSYPEDMKEALGRFAGGFDFIKDGDLQTISARNDFLGVNYYTRVQTKFVQDSGLNYQDVQGNLKKNVTAMGWEICPEALYDLVLRLRREYTRVPIYITENGAAFDDVLSQGKRVHDTERIDYIKGHLRKIAGANEQGADVRGYYLWSLLDNFEWAYGYSKKFGIVHVDFETQERSLKDSALWYRDTISSRTIE</sequence>
<comment type="similarity">
    <text evidence="2 12">Belongs to the glycosyl hydrolase 1 family.</text>
</comment>
<evidence type="ECO:0000256" key="9">
    <source>
        <dbReference type="PIRSR" id="PIRSR617736-1"/>
    </source>
</evidence>
<evidence type="ECO:0000256" key="12">
    <source>
        <dbReference type="RuleBase" id="RU361175"/>
    </source>
</evidence>
<keyword evidence="4 12" id="KW-0378">Hydrolase</keyword>
<dbReference type="OrthoDB" id="2339329at2"/>
<keyword evidence="7 12" id="KW-0326">Glycosidase</keyword>
<evidence type="ECO:0000313" key="14">
    <source>
        <dbReference type="Proteomes" id="UP000266328"/>
    </source>
</evidence>
<keyword evidence="8" id="KW-0624">Polysaccharide degradation</keyword>
<feature type="binding site" evidence="10">
    <location>
        <begin position="407"/>
        <end position="408"/>
    </location>
    <ligand>
        <name>substrate</name>
    </ligand>
</feature>
<dbReference type="AlphaFoldDB" id="A0A398CQ91"/>
<feature type="binding site" evidence="10">
    <location>
        <position position="18"/>
    </location>
    <ligand>
        <name>substrate</name>
    </ligand>
</feature>
<dbReference type="Pfam" id="PF00232">
    <property type="entry name" value="Glyco_hydro_1"/>
    <property type="match status" value="1"/>
</dbReference>
<evidence type="ECO:0000256" key="5">
    <source>
        <dbReference type="ARBA" id="ARBA00023001"/>
    </source>
</evidence>
<evidence type="ECO:0000256" key="2">
    <source>
        <dbReference type="ARBA" id="ARBA00010838"/>
    </source>
</evidence>
<proteinExistence type="inferred from homology"/>
<feature type="binding site" evidence="10">
    <location>
        <position position="295"/>
    </location>
    <ligand>
        <name>substrate</name>
    </ligand>
</feature>
<reference evidence="13 14" key="1">
    <citation type="submission" date="2018-09" db="EMBL/GenBank/DDBJ databases">
        <title>Discovery and Ecogenomic Context for Candidatus Cryosericales, a Global Caldiserica Order Active in Thawing Permafrost.</title>
        <authorList>
            <person name="Martinez M.A."/>
            <person name="Woodcroft B.J."/>
            <person name="Ignacio Espinoza J.C."/>
            <person name="Zayed A."/>
            <person name="Singleton C.M."/>
            <person name="Boyd J."/>
            <person name="Li Y.-F."/>
            <person name="Purvine S."/>
            <person name="Maughan H."/>
            <person name="Hodgkins S.B."/>
            <person name="Anderson D."/>
            <person name="Sederholm M."/>
            <person name="Temperton B."/>
            <person name="Saleska S.R."/>
            <person name="Tyson G.W."/>
            <person name="Rich V.I."/>
        </authorList>
    </citation>
    <scope>NUCLEOTIDE SEQUENCE [LARGE SCALE GENOMIC DNA]</scope>
    <source>
        <strain evidence="13 14">SMC7</strain>
    </source>
</reference>
<dbReference type="Gene3D" id="3.20.20.80">
    <property type="entry name" value="Glycosidases"/>
    <property type="match status" value="1"/>
</dbReference>
<name>A0A398CQ91_9BACT</name>
<dbReference type="GO" id="GO:0005829">
    <property type="term" value="C:cytosol"/>
    <property type="evidence" value="ECO:0007669"/>
    <property type="project" value="TreeGrafter"/>
</dbReference>
<dbReference type="PANTHER" id="PTHR10353:SF36">
    <property type="entry name" value="LP05116P"/>
    <property type="match status" value="1"/>
</dbReference>
<accession>A0A398CQ91</accession>
<dbReference type="RefSeq" id="WP_119089633.1">
    <property type="nucleotide sequence ID" value="NZ_QXIS01000035.1"/>
</dbReference>
<dbReference type="InterPro" id="IPR033132">
    <property type="entry name" value="GH_1_N_CS"/>
</dbReference>
<feature type="active site" description="Proton donor" evidence="9">
    <location>
        <position position="163"/>
    </location>
</feature>
<evidence type="ECO:0000256" key="10">
    <source>
        <dbReference type="PIRSR" id="PIRSR617736-2"/>
    </source>
</evidence>
<dbReference type="InterPro" id="IPR001360">
    <property type="entry name" value="Glyco_hydro_1"/>
</dbReference>
<keyword evidence="5" id="KW-0136">Cellulose degradation</keyword>
<dbReference type="NCBIfam" id="TIGR03356">
    <property type="entry name" value="BGL"/>
    <property type="match status" value="1"/>
</dbReference>
<feature type="binding site" evidence="10">
    <location>
        <position position="162"/>
    </location>
    <ligand>
        <name>substrate</name>
    </ligand>
</feature>
<evidence type="ECO:0000256" key="6">
    <source>
        <dbReference type="ARBA" id="ARBA00023277"/>
    </source>
</evidence>
<evidence type="ECO:0000256" key="7">
    <source>
        <dbReference type="ARBA" id="ARBA00023295"/>
    </source>
</evidence>
<dbReference type="FunFam" id="3.20.20.80:FF:000004">
    <property type="entry name" value="Beta-glucosidase 6-phospho-beta-glucosidase"/>
    <property type="match status" value="1"/>
</dbReference>
<dbReference type="InterPro" id="IPR017736">
    <property type="entry name" value="Glyco_hydro_1_beta-glucosidase"/>
</dbReference>
<dbReference type="PRINTS" id="PR00131">
    <property type="entry name" value="GLHYDRLASE1"/>
</dbReference>
<comment type="catalytic activity">
    <reaction evidence="1 12">
        <text>Hydrolysis of terminal, non-reducing beta-D-glucosyl residues with release of beta-D-glucose.</text>
        <dbReference type="EC" id="3.2.1.21"/>
    </reaction>
</comment>
<evidence type="ECO:0000256" key="4">
    <source>
        <dbReference type="ARBA" id="ARBA00022801"/>
    </source>
</evidence>
<keyword evidence="14" id="KW-1185">Reference proteome</keyword>
<dbReference type="PROSITE" id="PS00653">
    <property type="entry name" value="GLYCOSYL_HYDROL_F1_2"/>
    <property type="match status" value="1"/>
</dbReference>
<comment type="caution">
    <text evidence="13">The sequence shown here is derived from an EMBL/GenBank/DDBJ whole genome shotgun (WGS) entry which is preliminary data.</text>
</comment>
<dbReference type="PROSITE" id="PS00572">
    <property type="entry name" value="GLYCOSYL_HYDROL_F1_1"/>
    <property type="match status" value="1"/>
</dbReference>
<evidence type="ECO:0000256" key="1">
    <source>
        <dbReference type="ARBA" id="ARBA00000448"/>
    </source>
</evidence>
<feature type="active site" description="Nucleophile" evidence="9 11">
    <location>
        <position position="353"/>
    </location>
</feature>
<dbReference type="SUPFAM" id="SSF51445">
    <property type="entry name" value="(Trans)glycosidases"/>
    <property type="match status" value="1"/>
</dbReference>
<keyword evidence="6" id="KW-0119">Carbohydrate metabolism</keyword>
<dbReference type="EMBL" id="QXIS01000035">
    <property type="protein sequence ID" value="RIE05546.1"/>
    <property type="molecule type" value="Genomic_DNA"/>
</dbReference>
<feature type="binding site" evidence="10">
    <location>
        <position position="400"/>
    </location>
    <ligand>
        <name>substrate</name>
    </ligand>
</feature>
<dbReference type="GO" id="GO:0030245">
    <property type="term" value="P:cellulose catabolic process"/>
    <property type="evidence" value="ECO:0007669"/>
    <property type="project" value="UniProtKB-KW"/>
</dbReference>
<organism evidence="13 14">
    <name type="scientific">Candidatus Cryosericum terrychapinii</name>
    <dbReference type="NCBI Taxonomy" id="2290919"/>
    <lineage>
        <taxon>Bacteria</taxon>
        <taxon>Pseudomonadati</taxon>
        <taxon>Caldisericota/Cryosericota group</taxon>
        <taxon>Candidatus Cryosericota</taxon>
        <taxon>Candidatus Cryosericia</taxon>
        <taxon>Candidatus Cryosericales</taxon>
        <taxon>Candidatus Cryosericaceae</taxon>
        <taxon>Candidatus Cryosericum</taxon>
    </lineage>
</organism>
<evidence type="ECO:0000256" key="8">
    <source>
        <dbReference type="ARBA" id="ARBA00023326"/>
    </source>
</evidence>
<dbReference type="PANTHER" id="PTHR10353">
    <property type="entry name" value="GLYCOSYL HYDROLASE"/>
    <property type="match status" value="1"/>
</dbReference>
<feature type="binding site" evidence="10">
    <location>
        <position position="118"/>
    </location>
    <ligand>
        <name>substrate</name>
    </ligand>
</feature>
<dbReference type="InterPro" id="IPR018120">
    <property type="entry name" value="Glyco_hydro_1_AS"/>
</dbReference>
<protein>
    <recommendedName>
        <fullName evidence="3 12">Beta-glucosidase</fullName>
        <ecNumber evidence="3 12">3.2.1.21</ecNumber>
    </recommendedName>
</protein>
<gene>
    <name evidence="13" type="ORF">SMC7_06975</name>
</gene>
<evidence type="ECO:0000313" key="13">
    <source>
        <dbReference type="EMBL" id="RIE05546.1"/>
    </source>
</evidence>